<dbReference type="CDD" id="cd00093">
    <property type="entry name" value="HTH_XRE"/>
    <property type="match status" value="1"/>
</dbReference>
<reference evidence="3 4" key="1">
    <citation type="journal article" date="2019" name="Nat. Med.">
        <title>A library of human gut bacterial isolates paired with longitudinal multiomics data enables mechanistic microbiome research.</title>
        <authorList>
            <person name="Poyet M."/>
            <person name="Groussin M."/>
            <person name="Gibbons S.M."/>
            <person name="Avila-Pacheco J."/>
            <person name="Jiang X."/>
            <person name="Kearney S.M."/>
            <person name="Perrotta A.R."/>
            <person name="Berdy B."/>
            <person name="Zhao S."/>
            <person name="Lieberman T.D."/>
            <person name="Swanson P.K."/>
            <person name="Smith M."/>
            <person name="Roesemann S."/>
            <person name="Alexander J.E."/>
            <person name="Rich S.A."/>
            <person name="Livny J."/>
            <person name="Vlamakis H."/>
            <person name="Clish C."/>
            <person name="Bullock K."/>
            <person name="Deik A."/>
            <person name="Scott J."/>
            <person name="Pierce K.A."/>
            <person name="Xavier R.J."/>
            <person name="Alm E.J."/>
        </authorList>
    </citation>
    <scope>NUCLEOTIDE SEQUENCE [LARGE SCALE GENOMIC DNA]</scope>
    <source>
        <strain evidence="3 4">BIOML-A1</strain>
    </source>
</reference>
<dbReference type="RefSeq" id="WP_155204949.1">
    <property type="nucleotide sequence ID" value="NZ_WNAF01000012.1"/>
</dbReference>
<dbReference type="InterPro" id="IPR001387">
    <property type="entry name" value="Cro/C1-type_HTH"/>
</dbReference>
<accession>A0A844KGQ4</accession>
<dbReference type="EMBL" id="WNAF01000012">
    <property type="protein sequence ID" value="MTR77696.1"/>
    <property type="molecule type" value="Genomic_DNA"/>
</dbReference>
<dbReference type="Pfam" id="PF01381">
    <property type="entry name" value="HTH_3"/>
    <property type="match status" value="1"/>
</dbReference>
<evidence type="ECO:0000313" key="4">
    <source>
        <dbReference type="Proteomes" id="UP000448177"/>
    </source>
</evidence>
<dbReference type="Gene3D" id="1.10.260.40">
    <property type="entry name" value="lambda repressor-like DNA-binding domains"/>
    <property type="match status" value="1"/>
</dbReference>
<comment type="caution">
    <text evidence="3">The sequence shown here is derived from an EMBL/GenBank/DDBJ whole genome shotgun (WGS) entry which is preliminary data.</text>
</comment>
<dbReference type="InterPro" id="IPR010982">
    <property type="entry name" value="Lambda_DNA-bd_dom_sf"/>
</dbReference>
<evidence type="ECO:0000259" key="2">
    <source>
        <dbReference type="PROSITE" id="PS50943"/>
    </source>
</evidence>
<proteinExistence type="predicted"/>
<dbReference type="SMART" id="SM00530">
    <property type="entry name" value="HTH_XRE"/>
    <property type="match status" value="1"/>
</dbReference>
<keyword evidence="4" id="KW-1185">Reference proteome</keyword>
<evidence type="ECO:0000313" key="3">
    <source>
        <dbReference type="EMBL" id="MTR77696.1"/>
    </source>
</evidence>
<organism evidence="3 4">
    <name type="scientific">Mediterraneibacter faecis</name>
    <dbReference type="NCBI Taxonomy" id="592978"/>
    <lineage>
        <taxon>Bacteria</taxon>
        <taxon>Bacillati</taxon>
        <taxon>Bacillota</taxon>
        <taxon>Clostridia</taxon>
        <taxon>Lachnospirales</taxon>
        <taxon>Lachnospiraceae</taxon>
        <taxon>Mediterraneibacter</taxon>
    </lineage>
</organism>
<keyword evidence="1" id="KW-0238">DNA-binding</keyword>
<dbReference type="PANTHER" id="PTHR46558:SF11">
    <property type="entry name" value="HTH-TYPE TRANSCRIPTIONAL REGULATOR XRE"/>
    <property type="match status" value="1"/>
</dbReference>
<dbReference type="PANTHER" id="PTHR46558">
    <property type="entry name" value="TRACRIPTIONAL REGULATORY PROTEIN-RELATED-RELATED"/>
    <property type="match status" value="1"/>
</dbReference>
<gene>
    <name evidence="3" type="ORF">GMD21_13700</name>
</gene>
<dbReference type="SUPFAM" id="SSF47413">
    <property type="entry name" value="lambda repressor-like DNA-binding domains"/>
    <property type="match status" value="1"/>
</dbReference>
<evidence type="ECO:0000256" key="1">
    <source>
        <dbReference type="ARBA" id="ARBA00023125"/>
    </source>
</evidence>
<dbReference type="PROSITE" id="PS50943">
    <property type="entry name" value="HTH_CROC1"/>
    <property type="match status" value="1"/>
</dbReference>
<sequence>MTNLPLEIGNKIKFFRKKRGLTLVEFADILCKSKATVSKYENGQITIDIVTLYEIAEALGVHVEQLLYSEPAQVPKKSLSNAPAFFRDVSQFYIYYYDGRDNSVNRCVVDVLTPSNPGTYKIMLYMNIEDYVHYQNCENTYFGYLKHYDAMSNLILQNQDTEMEQINITVLASFLDAKIKWGLFYGISSRPMMPIATKVLITKEPQKDTPEFREKLHISKHDIKMMKLYNMFSIT</sequence>
<dbReference type="AlphaFoldDB" id="A0A844KGQ4"/>
<feature type="domain" description="HTH cro/C1-type" evidence="2">
    <location>
        <begin position="12"/>
        <end position="66"/>
    </location>
</feature>
<dbReference type="Proteomes" id="UP000448177">
    <property type="component" value="Unassembled WGS sequence"/>
</dbReference>
<dbReference type="GO" id="GO:0003677">
    <property type="term" value="F:DNA binding"/>
    <property type="evidence" value="ECO:0007669"/>
    <property type="project" value="UniProtKB-KW"/>
</dbReference>
<name>A0A844KGQ4_9FIRM</name>
<protein>
    <submittedName>
        <fullName evidence="3">Helix-turn-helix domain-containing protein</fullName>
    </submittedName>
</protein>